<dbReference type="EMBL" id="JAHVAH010000001">
    <property type="protein sequence ID" value="MBW0144704.1"/>
    <property type="molecule type" value="Genomic_DNA"/>
</dbReference>
<dbReference type="Pfam" id="PF07027">
    <property type="entry name" value="DUF1318"/>
    <property type="match status" value="1"/>
</dbReference>
<proteinExistence type="predicted"/>
<evidence type="ECO:0000313" key="2">
    <source>
        <dbReference type="EMBL" id="MBW0144704.1"/>
    </source>
</evidence>
<dbReference type="RefSeq" id="WP_218632670.1">
    <property type="nucleotide sequence ID" value="NZ_JAHVAH010000001.1"/>
</dbReference>
<evidence type="ECO:0000256" key="1">
    <source>
        <dbReference type="SAM" id="SignalP"/>
    </source>
</evidence>
<organism evidence="2 3">
    <name type="scientific">Sphingomicrobium clamense</name>
    <dbReference type="NCBI Taxonomy" id="2851013"/>
    <lineage>
        <taxon>Bacteria</taxon>
        <taxon>Pseudomonadati</taxon>
        <taxon>Pseudomonadota</taxon>
        <taxon>Alphaproteobacteria</taxon>
        <taxon>Sphingomonadales</taxon>
        <taxon>Sphingomonadaceae</taxon>
        <taxon>Sphingomicrobium</taxon>
    </lineage>
</organism>
<feature type="signal peptide" evidence="1">
    <location>
        <begin position="1"/>
        <end position="18"/>
    </location>
</feature>
<reference evidence="2 3" key="1">
    <citation type="submission" date="2021-07" db="EMBL/GenBank/DDBJ databases">
        <title>The draft genome sequence of Sphingomicrobium sp. B8.</title>
        <authorList>
            <person name="Mu L."/>
        </authorList>
    </citation>
    <scope>NUCLEOTIDE SEQUENCE [LARGE SCALE GENOMIC DNA]</scope>
    <source>
        <strain evidence="2 3">B8</strain>
    </source>
</reference>
<keyword evidence="1" id="KW-0732">Signal</keyword>
<keyword evidence="3" id="KW-1185">Reference proteome</keyword>
<dbReference type="InterPro" id="IPR008309">
    <property type="entry name" value="YdbL"/>
</dbReference>
<sequence>MLALTLSALLAVQQTATASDLVVDGIRTGRVGERYDGYLDFVSTPSASLRRAVGAINIRRRALYADLGGRTRIAPREVGMTTACKLLLRVPEGGAYQLADGEWRTRTAETPLVLPTYCPKDSR</sequence>
<accession>A0ABS6V566</accession>
<feature type="chain" id="PRO_5045876046" evidence="1">
    <location>
        <begin position="19"/>
        <end position="123"/>
    </location>
</feature>
<dbReference type="Proteomes" id="UP000698028">
    <property type="component" value="Unassembled WGS sequence"/>
</dbReference>
<name>A0ABS6V566_9SPHN</name>
<protein>
    <submittedName>
        <fullName evidence="2">YdbL family protein</fullName>
    </submittedName>
</protein>
<evidence type="ECO:0000313" key="3">
    <source>
        <dbReference type="Proteomes" id="UP000698028"/>
    </source>
</evidence>
<comment type="caution">
    <text evidence="2">The sequence shown here is derived from an EMBL/GenBank/DDBJ whole genome shotgun (WGS) entry which is preliminary data.</text>
</comment>
<gene>
    <name evidence="2" type="ORF">KTQ36_05275</name>
</gene>